<keyword evidence="8" id="KW-0547">Nucleotide-binding</keyword>
<dbReference type="PROSITE" id="PS50894">
    <property type="entry name" value="HPT"/>
    <property type="match status" value="1"/>
</dbReference>
<dbReference type="GO" id="GO:0005886">
    <property type="term" value="C:plasma membrane"/>
    <property type="evidence" value="ECO:0007669"/>
    <property type="project" value="UniProtKB-SubCell"/>
</dbReference>
<evidence type="ECO:0000256" key="13">
    <source>
        <dbReference type="ARBA" id="ARBA00023136"/>
    </source>
</evidence>
<feature type="modified residue" description="4-aspartylphosphate" evidence="17">
    <location>
        <position position="345"/>
    </location>
</feature>
<dbReference type="FunFam" id="3.30.565.10:FF:000010">
    <property type="entry name" value="Sensor histidine kinase RcsC"/>
    <property type="match status" value="1"/>
</dbReference>
<evidence type="ECO:0000256" key="2">
    <source>
        <dbReference type="ARBA" id="ARBA00004651"/>
    </source>
</evidence>
<dbReference type="SUPFAM" id="SSF52172">
    <property type="entry name" value="CheY-like"/>
    <property type="match status" value="2"/>
</dbReference>
<dbReference type="PROSITE" id="PS50109">
    <property type="entry name" value="HIS_KIN"/>
    <property type="match status" value="1"/>
</dbReference>
<dbReference type="InterPro" id="IPR005467">
    <property type="entry name" value="His_kinase_dom"/>
</dbReference>
<dbReference type="FunFam" id="1.10.287.130:FF:000002">
    <property type="entry name" value="Two-component osmosensing histidine kinase"/>
    <property type="match status" value="1"/>
</dbReference>
<dbReference type="Gene3D" id="3.40.50.2300">
    <property type="match status" value="2"/>
</dbReference>
<keyword evidence="6" id="KW-0808">Transferase</keyword>
<feature type="domain" description="Response regulatory" evidence="19">
    <location>
        <begin position="434"/>
        <end position="550"/>
    </location>
</feature>
<dbReference type="InterPro" id="IPR036890">
    <property type="entry name" value="HATPase_C_sf"/>
</dbReference>
<protein>
    <recommendedName>
        <fullName evidence="15">Sensory/regulatory protein RpfC</fullName>
        <ecNumber evidence="3">2.7.13.3</ecNumber>
    </recommendedName>
</protein>
<dbReference type="Proteomes" id="UP000288789">
    <property type="component" value="Unassembled WGS sequence"/>
</dbReference>
<proteinExistence type="predicted"/>
<keyword evidence="13" id="KW-0472">Membrane</keyword>
<keyword evidence="10" id="KW-0067">ATP-binding</keyword>
<evidence type="ECO:0000256" key="7">
    <source>
        <dbReference type="ARBA" id="ARBA00022692"/>
    </source>
</evidence>
<dbReference type="Pfam" id="PF02518">
    <property type="entry name" value="HATPase_c"/>
    <property type="match status" value="1"/>
</dbReference>
<dbReference type="InterPro" id="IPR011006">
    <property type="entry name" value="CheY-like_superfamily"/>
</dbReference>
<evidence type="ECO:0000256" key="11">
    <source>
        <dbReference type="ARBA" id="ARBA00022989"/>
    </source>
</evidence>
<dbReference type="CDD" id="cd00082">
    <property type="entry name" value="HisKA"/>
    <property type="match status" value="1"/>
</dbReference>
<dbReference type="PRINTS" id="PR00344">
    <property type="entry name" value="BCTRLSENSOR"/>
</dbReference>
<evidence type="ECO:0000256" key="1">
    <source>
        <dbReference type="ARBA" id="ARBA00000085"/>
    </source>
</evidence>
<dbReference type="OrthoDB" id="9810730at2"/>
<dbReference type="SMART" id="SM00387">
    <property type="entry name" value="HATPase_c"/>
    <property type="match status" value="1"/>
</dbReference>
<dbReference type="GO" id="GO:0005524">
    <property type="term" value="F:ATP binding"/>
    <property type="evidence" value="ECO:0007669"/>
    <property type="project" value="UniProtKB-KW"/>
</dbReference>
<evidence type="ECO:0000256" key="8">
    <source>
        <dbReference type="ARBA" id="ARBA00022741"/>
    </source>
</evidence>
<dbReference type="PROSITE" id="PS50110">
    <property type="entry name" value="RESPONSE_REGULATORY"/>
    <property type="match status" value="2"/>
</dbReference>
<dbReference type="RefSeq" id="WP_128351999.1">
    <property type="nucleotide sequence ID" value="NZ_RSFE01000003.1"/>
</dbReference>
<feature type="domain" description="Response regulatory" evidence="19">
    <location>
        <begin position="296"/>
        <end position="412"/>
    </location>
</feature>
<dbReference type="InterPro" id="IPR036097">
    <property type="entry name" value="HisK_dim/P_sf"/>
</dbReference>
<dbReference type="InterPro" id="IPR003661">
    <property type="entry name" value="HisK_dim/P_dom"/>
</dbReference>
<dbReference type="PANTHER" id="PTHR45339">
    <property type="entry name" value="HYBRID SIGNAL TRANSDUCTION HISTIDINE KINASE J"/>
    <property type="match status" value="1"/>
</dbReference>
<feature type="domain" description="Histidine kinase" evidence="18">
    <location>
        <begin position="54"/>
        <end position="276"/>
    </location>
</feature>
<dbReference type="InterPro" id="IPR036641">
    <property type="entry name" value="HPT_dom_sf"/>
</dbReference>
<dbReference type="Pfam" id="PF01627">
    <property type="entry name" value="Hpt"/>
    <property type="match status" value="1"/>
</dbReference>
<organism evidence="21 22">
    <name type="scientific">Pseudidiomarina gelatinasegens</name>
    <dbReference type="NCBI Taxonomy" id="2487740"/>
    <lineage>
        <taxon>Bacteria</taxon>
        <taxon>Pseudomonadati</taxon>
        <taxon>Pseudomonadota</taxon>
        <taxon>Gammaproteobacteria</taxon>
        <taxon>Alteromonadales</taxon>
        <taxon>Idiomarinaceae</taxon>
        <taxon>Pseudidiomarina</taxon>
    </lineage>
</organism>
<dbReference type="PANTHER" id="PTHR45339:SF1">
    <property type="entry name" value="HYBRID SIGNAL TRANSDUCTION HISTIDINE KINASE J"/>
    <property type="match status" value="1"/>
</dbReference>
<keyword evidence="22" id="KW-1185">Reference proteome</keyword>
<keyword evidence="5 17" id="KW-0597">Phosphoprotein</keyword>
<evidence type="ECO:0000259" key="19">
    <source>
        <dbReference type="PROSITE" id="PS50110"/>
    </source>
</evidence>
<comment type="catalytic activity">
    <reaction evidence="1">
        <text>ATP + protein L-histidine = ADP + protein N-phospho-L-histidine.</text>
        <dbReference type="EC" id="2.7.13.3"/>
    </reaction>
</comment>
<dbReference type="SUPFAM" id="SSF47226">
    <property type="entry name" value="Histidine-containing phosphotransfer domain, HPT domain"/>
    <property type="match status" value="1"/>
</dbReference>
<dbReference type="SMART" id="SM00448">
    <property type="entry name" value="REC"/>
    <property type="match status" value="2"/>
</dbReference>
<evidence type="ECO:0000256" key="16">
    <source>
        <dbReference type="PROSITE-ProRule" id="PRU00110"/>
    </source>
</evidence>
<dbReference type="CDD" id="cd16922">
    <property type="entry name" value="HATPase_EvgS-ArcB-TorS-like"/>
    <property type="match status" value="1"/>
</dbReference>
<evidence type="ECO:0000256" key="9">
    <source>
        <dbReference type="ARBA" id="ARBA00022777"/>
    </source>
</evidence>
<feature type="domain" description="HPt" evidence="20">
    <location>
        <begin position="593"/>
        <end position="683"/>
    </location>
</feature>
<evidence type="ECO:0000256" key="4">
    <source>
        <dbReference type="ARBA" id="ARBA00022475"/>
    </source>
</evidence>
<dbReference type="InterPro" id="IPR004358">
    <property type="entry name" value="Sig_transdc_His_kin-like_C"/>
</dbReference>
<evidence type="ECO:0000256" key="14">
    <source>
        <dbReference type="ARBA" id="ARBA00064003"/>
    </source>
</evidence>
<evidence type="ECO:0000256" key="5">
    <source>
        <dbReference type="ARBA" id="ARBA00022553"/>
    </source>
</evidence>
<keyword evidence="9" id="KW-0418">Kinase</keyword>
<dbReference type="EMBL" id="RSFE01000003">
    <property type="protein sequence ID" value="RWU11710.1"/>
    <property type="molecule type" value="Genomic_DNA"/>
</dbReference>
<dbReference type="CDD" id="cd00156">
    <property type="entry name" value="REC"/>
    <property type="match status" value="1"/>
</dbReference>
<dbReference type="CDD" id="cd00088">
    <property type="entry name" value="HPT"/>
    <property type="match status" value="1"/>
</dbReference>
<dbReference type="SUPFAM" id="SSF55874">
    <property type="entry name" value="ATPase domain of HSP90 chaperone/DNA topoisomerase II/histidine kinase"/>
    <property type="match status" value="1"/>
</dbReference>
<dbReference type="EC" id="2.7.13.3" evidence="3"/>
<dbReference type="Pfam" id="PF00512">
    <property type="entry name" value="HisKA"/>
    <property type="match status" value="1"/>
</dbReference>
<dbReference type="Gene3D" id="3.30.565.10">
    <property type="entry name" value="Histidine kinase-like ATPase, C-terminal domain"/>
    <property type="match status" value="1"/>
</dbReference>
<dbReference type="CDD" id="cd17546">
    <property type="entry name" value="REC_hyHK_CKI1_RcsC-like"/>
    <property type="match status" value="1"/>
</dbReference>
<evidence type="ECO:0000256" key="12">
    <source>
        <dbReference type="ARBA" id="ARBA00023012"/>
    </source>
</evidence>
<evidence type="ECO:0000256" key="6">
    <source>
        <dbReference type="ARBA" id="ARBA00022679"/>
    </source>
</evidence>
<dbReference type="AlphaFoldDB" id="A0A443Z4W6"/>
<dbReference type="SMART" id="SM00388">
    <property type="entry name" value="HisKA"/>
    <property type="match status" value="1"/>
</dbReference>
<evidence type="ECO:0000256" key="17">
    <source>
        <dbReference type="PROSITE-ProRule" id="PRU00169"/>
    </source>
</evidence>
<comment type="caution">
    <text evidence="21">The sequence shown here is derived from an EMBL/GenBank/DDBJ whole genome shotgun (WGS) entry which is preliminary data.</text>
</comment>
<reference evidence="21 22" key="1">
    <citation type="submission" date="2018-12" db="EMBL/GenBank/DDBJ databases">
        <authorList>
            <person name="Li A."/>
            <person name="Zhang M."/>
            <person name="Zhu H."/>
        </authorList>
    </citation>
    <scope>NUCLEOTIDE SEQUENCE [LARGE SCALE GENOMIC DNA]</scope>
    <source>
        <strain evidence="21 22">R04H25</strain>
    </source>
</reference>
<name>A0A443Z4W6_9GAMM</name>
<dbReference type="InterPro" id="IPR008207">
    <property type="entry name" value="Sig_transdc_His_kin_Hpt_dom"/>
</dbReference>
<dbReference type="Pfam" id="PF00072">
    <property type="entry name" value="Response_reg"/>
    <property type="match status" value="2"/>
</dbReference>
<comment type="subunit">
    <text evidence="14">At low DSF concentrations, interacts with RpfF.</text>
</comment>
<evidence type="ECO:0000259" key="18">
    <source>
        <dbReference type="PROSITE" id="PS50109"/>
    </source>
</evidence>
<dbReference type="Gene3D" id="1.20.120.160">
    <property type="entry name" value="HPT domain"/>
    <property type="match status" value="1"/>
</dbReference>
<comment type="subcellular location">
    <subcellularLocation>
        <location evidence="2">Cell membrane</location>
        <topology evidence="2">Multi-pass membrane protein</topology>
    </subcellularLocation>
</comment>
<evidence type="ECO:0000256" key="15">
    <source>
        <dbReference type="ARBA" id="ARBA00068150"/>
    </source>
</evidence>
<evidence type="ECO:0000313" key="21">
    <source>
        <dbReference type="EMBL" id="RWU11710.1"/>
    </source>
</evidence>
<feature type="modified residue" description="4-aspartylphosphate" evidence="17">
    <location>
        <position position="483"/>
    </location>
</feature>
<evidence type="ECO:0000313" key="22">
    <source>
        <dbReference type="Proteomes" id="UP000288789"/>
    </source>
</evidence>
<accession>A0A443Z4W6</accession>
<dbReference type="Gene3D" id="1.10.287.130">
    <property type="match status" value="1"/>
</dbReference>
<gene>
    <name evidence="21" type="ORF">EGC76_05470</name>
</gene>
<dbReference type="SUPFAM" id="SSF47384">
    <property type="entry name" value="Homodimeric domain of signal transducing histidine kinase"/>
    <property type="match status" value="1"/>
</dbReference>
<feature type="modified residue" description="Phosphohistidine" evidence="16">
    <location>
        <position position="632"/>
    </location>
</feature>
<dbReference type="InterPro" id="IPR001789">
    <property type="entry name" value="Sig_transdc_resp-reg_receiver"/>
</dbReference>
<keyword evidence="7" id="KW-0812">Transmembrane</keyword>
<keyword evidence="4" id="KW-1003">Cell membrane</keyword>
<keyword evidence="12" id="KW-0902">Two-component regulatory system</keyword>
<evidence type="ECO:0000259" key="20">
    <source>
        <dbReference type="PROSITE" id="PS50894"/>
    </source>
</evidence>
<dbReference type="GO" id="GO:0000155">
    <property type="term" value="F:phosphorelay sensor kinase activity"/>
    <property type="evidence" value="ECO:0007669"/>
    <property type="project" value="InterPro"/>
</dbReference>
<dbReference type="InterPro" id="IPR003594">
    <property type="entry name" value="HATPase_dom"/>
</dbReference>
<keyword evidence="11" id="KW-1133">Transmembrane helix</keyword>
<sequence length="699" mass="77905">MQLRKGLAELFYKIYRRLNPDDIATAKSMTMAAREKEIKAAAAANQTKSEFLANVSHEIRTPINAILGMTQLTLKTNLDEQQRSYLKSIESSSRILLGIVNDMLDFAKIEAGKLSIEAIPFDLEEVLANLADMFAYRAYDKNLEFIINLPTNIPTRLIGDPLRLNQVLVNLVSNAIKFTEDGEIVVSVTLLDVDDGDVFLRLSVTDTGIGMDEAQRARLFDAFTQADTSTTRKFGGTGLGLAISQRIVKIMNKHGLGVTSSVGQGSTFFLELRLPIQQNQDLSNRDALIKRLQNKRVLAIEDNLTTREMLTELLRSYNVDIQTCRTAEEGLKQLDQQPFDAAIVDWQLPGISGLEFCQEVLSKHDTSSPKLILATNYHAKDMIEQAQSIGVADYIVKPYTSSALVRVLCSALSISTDRQAMPSNNRLKEICSAPVLLVEDNDINQIIAREMLQHAGMQVDVARNGEEALAMVLAKNYALVLMDIQMPVMDGLTAAEKIRGHYSYQQLPIIAMTANSSSDDIERSHSAGMQDHISKPIDEQVLIQALEKWCVRGDYQREQTSTVSVHDKPAVVRNYPNHSDIDFDNALDRLGHNVALYQSLIERLYSDYHQAPQQIVEFLSKGQHDQAKRFFHSLKGAAANLGLIKLSNIAAQLERSMASGAVDEVADHITRLDPMLEQARQAVADLVLWQQRQHTTGKQ</sequence>
<evidence type="ECO:0000256" key="3">
    <source>
        <dbReference type="ARBA" id="ARBA00012438"/>
    </source>
</evidence>
<evidence type="ECO:0000256" key="10">
    <source>
        <dbReference type="ARBA" id="ARBA00022840"/>
    </source>
</evidence>